<proteinExistence type="predicted"/>
<gene>
    <name evidence="1" type="ORF">KCG48_01760</name>
</gene>
<organism evidence="1 2">
    <name type="scientific">Proteiniclasticum sediminis</name>
    <dbReference type="NCBI Taxonomy" id="2804028"/>
    <lineage>
        <taxon>Bacteria</taxon>
        <taxon>Bacillati</taxon>
        <taxon>Bacillota</taxon>
        <taxon>Clostridia</taxon>
        <taxon>Eubacteriales</taxon>
        <taxon>Clostridiaceae</taxon>
        <taxon>Proteiniclasticum</taxon>
    </lineage>
</organism>
<evidence type="ECO:0000313" key="1">
    <source>
        <dbReference type="EMBL" id="MBR0575057.1"/>
    </source>
</evidence>
<keyword evidence="2" id="KW-1185">Reference proteome</keyword>
<dbReference type="AlphaFoldDB" id="A0A941CN02"/>
<dbReference type="RefSeq" id="WP_211799580.1">
    <property type="nucleotide sequence ID" value="NZ_JAGSCS010000002.1"/>
</dbReference>
<protein>
    <submittedName>
        <fullName evidence="1">Uncharacterized protein</fullName>
    </submittedName>
</protein>
<comment type="caution">
    <text evidence="1">The sequence shown here is derived from an EMBL/GenBank/DDBJ whole genome shotgun (WGS) entry which is preliminary data.</text>
</comment>
<dbReference type="EMBL" id="JAGSCS010000002">
    <property type="protein sequence ID" value="MBR0575057.1"/>
    <property type="molecule type" value="Genomic_DNA"/>
</dbReference>
<accession>A0A941CN02</accession>
<evidence type="ECO:0000313" key="2">
    <source>
        <dbReference type="Proteomes" id="UP000675379"/>
    </source>
</evidence>
<reference evidence="1" key="1">
    <citation type="submission" date="2021-04" db="EMBL/GenBank/DDBJ databases">
        <title>Proteiniclasticum sedimins sp. nov., an obligate anaerobic bacterium isolated from anaerobic sludge.</title>
        <authorList>
            <person name="Liu J."/>
        </authorList>
    </citation>
    <scope>NUCLEOTIDE SEQUENCE</scope>
    <source>
        <strain evidence="1">BAD-10</strain>
    </source>
</reference>
<sequence>MNLKEFLKEVEECLMNMTEKDKNEFILHQARILKETQRDIFLKKLKNEEVKVDFTQEITDFEKWIVQVQQGSISYRYRYEWDPDARYGEPDEVLIYEDSLGISAKISRALQVADSLIQLKDYHEAAKIYELLLNCSYTVFSEELDESELFCLANLIEEDLMNANYPEILIRWLYVVYQTKELPVILEEFYEILSSRLGSAISLDRIFAFGPEKLLGIEEYLEKWIFYLEDRPQSVAGTLLYEASAYLGGTDQVVIVAERAGDKHPFICVHACEMLFAEQRNQECETLGVQWINLLPRNLILRAKICDWVRKAAELLGHDKVERNSIVEAFYSDSTIPRFLQLFRLSDYEDIVKKATRYSRMLPEQGAVFYAKQGDELATSTMSAEHKIIIEFFSGDLEKSYQRYQRSKEFLGWSTSVEGVLIPLFILTLNTQGELTVSGGKLWQDVCYKLAIDINDEEMMLEGFLRWKQLIKIKPEEEKKYLEWLNEMVSNRVEAVVGGGFRRSYHKAALLIENYGELIQSKGSPNGRTKTIEYYIKKYPRKRAFKEEFFA</sequence>
<dbReference type="Proteomes" id="UP000675379">
    <property type="component" value="Unassembled WGS sequence"/>
</dbReference>
<name>A0A941CN02_9CLOT</name>